<dbReference type="EMBL" id="DS267837">
    <property type="protein sequence ID" value="EDN56416.1"/>
    <property type="molecule type" value="Genomic_DNA"/>
</dbReference>
<dbReference type="PANTHER" id="PTHR45398">
    <property type="match status" value="1"/>
</dbReference>
<organism evidence="3 4">
    <name type="scientific">Vibrio antiquarius (strain Ex25)</name>
    <dbReference type="NCBI Taxonomy" id="150340"/>
    <lineage>
        <taxon>Bacteria</taxon>
        <taxon>Pseudomonadati</taxon>
        <taxon>Pseudomonadota</taxon>
        <taxon>Gammaproteobacteria</taxon>
        <taxon>Vibrionales</taxon>
        <taxon>Vibrionaceae</taxon>
        <taxon>Vibrio</taxon>
        <taxon>Vibrio diabolicus subgroup</taxon>
    </lineage>
</organism>
<evidence type="ECO:0000259" key="2">
    <source>
        <dbReference type="Pfam" id="PF13193"/>
    </source>
</evidence>
<dbReference type="Gene3D" id="3.30.300.30">
    <property type="match status" value="1"/>
</dbReference>
<feature type="domain" description="AMP-dependent synthetase/ligase" evidence="1">
    <location>
        <begin position="38"/>
        <end position="337"/>
    </location>
</feature>
<dbReference type="InterPro" id="IPR000873">
    <property type="entry name" value="AMP-dep_synth/lig_dom"/>
</dbReference>
<dbReference type="Pfam" id="PF00501">
    <property type="entry name" value="AMP-binding"/>
    <property type="match status" value="1"/>
</dbReference>
<proteinExistence type="predicted"/>
<dbReference type="InterPro" id="IPR025110">
    <property type="entry name" value="AMP-bd_C"/>
</dbReference>
<reference evidence="4" key="1">
    <citation type="submission" date="2006-10" db="EMBL/GenBank/DDBJ databases">
        <authorList>
            <person name="Heidelberg J."/>
            <person name="Sebastian Y."/>
        </authorList>
    </citation>
    <scope>NUCLEOTIDE SEQUENCE [LARGE SCALE GENOMIC DNA]</scope>
    <source>
        <strain evidence="4">EX25</strain>
    </source>
</reference>
<dbReference type="SUPFAM" id="SSF56801">
    <property type="entry name" value="Acetyl-CoA synthetase-like"/>
    <property type="match status" value="1"/>
</dbReference>
<protein>
    <submittedName>
        <fullName evidence="3">AMP-binding enzyme, putative</fullName>
    </submittedName>
</protein>
<dbReference type="Proteomes" id="UP000242664">
    <property type="component" value="Unassembled WGS sequence"/>
</dbReference>
<keyword evidence="4" id="KW-1185">Reference proteome</keyword>
<accession>A0ABM9WSZ6</accession>
<dbReference type="PANTHER" id="PTHR45398:SF1">
    <property type="entry name" value="ENZYME, PUTATIVE (JCVI)-RELATED"/>
    <property type="match status" value="1"/>
</dbReference>
<evidence type="ECO:0000313" key="4">
    <source>
        <dbReference type="Proteomes" id="UP000242664"/>
    </source>
</evidence>
<feature type="domain" description="AMP-binding enzyme C-terminal" evidence="2">
    <location>
        <begin position="392"/>
        <end position="475"/>
    </location>
</feature>
<gene>
    <name evidence="3" type="ORF">VEx25_0590</name>
</gene>
<dbReference type="Gene3D" id="3.40.50.12780">
    <property type="entry name" value="N-terminal domain of ligase-like"/>
    <property type="match status" value="1"/>
</dbReference>
<dbReference type="InterPro" id="IPR045851">
    <property type="entry name" value="AMP-bd_C_sf"/>
</dbReference>
<sequence length="486" mass="54669">MACSLENGSCVNLFERNTNRMNTTYSSFTSLATLFVAERPEQSPVSYDRDTVITWGDFQQHVATLAQQLETQPTQNIALCFGNSYLFAVGFFACCYAGKSIVLPGNYQPEALKELSDHYDLLLHDADVSVPELLSSLLIEAQSLLEITVINEPKAKQPYVWRELNLAQIPVTLFTSGSSGKPKAIAKTLKQLDIEVSILDNLWGDTVANTRVESTVSHQHIYGLLFRVLWPLCSARPFSAHNLEFPEQIVHHADADTTLVSSPALLKRLSEEHNPVAIRCVFSSGGPLPNQAAQHSQQLFGSLPIEVFGSTETGGIAHRQQHVASTPWTLFPGIEAKLNHENCLKLRSPHIDENTWYQTADECYFHDSISFELRGRTDRIVKVEEKRISLVEVEKRLEQLPWIQESVVIPMEESGRLTLVSIIVLNDQGSDVLNELGKGKFWLELRKALRNWLEPIAIPRKFRVVDEIPLNSQGKRQVAEIEKLFQ</sequence>
<evidence type="ECO:0000313" key="3">
    <source>
        <dbReference type="EMBL" id="EDN56416.1"/>
    </source>
</evidence>
<evidence type="ECO:0000259" key="1">
    <source>
        <dbReference type="Pfam" id="PF00501"/>
    </source>
</evidence>
<dbReference type="InterPro" id="IPR042099">
    <property type="entry name" value="ANL_N_sf"/>
</dbReference>
<dbReference type="Pfam" id="PF13193">
    <property type="entry name" value="AMP-binding_C"/>
    <property type="match status" value="1"/>
</dbReference>
<name>A0ABM9WSZ6_VIBAE</name>